<organism evidence="1 2">
    <name type="scientific">Acetobacter malorum</name>
    <dbReference type="NCBI Taxonomy" id="178901"/>
    <lineage>
        <taxon>Bacteria</taxon>
        <taxon>Pseudomonadati</taxon>
        <taxon>Pseudomonadota</taxon>
        <taxon>Alphaproteobacteria</taxon>
        <taxon>Acetobacterales</taxon>
        <taxon>Acetobacteraceae</taxon>
        <taxon>Acetobacter</taxon>
    </lineage>
</organism>
<evidence type="ECO:0000313" key="2">
    <source>
        <dbReference type="Proteomes" id="UP000075377"/>
    </source>
</evidence>
<protein>
    <submittedName>
        <fullName evidence="1">Uncharacterized protein</fullName>
    </submittedName>
</protein>
<sequence length="95" mass="11047">MNYMDIQFIVTKTICQQATFNQPSHAHRSDSNRPFQHMKGVMLGFRPHKSLIEMKDYSSALLSEFVLPCVRLPLGRTHGPQFKRFSDSILYFLVN</sequence>
<evidence type="ECO:0000313" key="1">
    <source>
        <dbReference type="EMBL" id="KXV70411.1"/>
    </source>
</evidence>
<name>A0A149UQZ6_9PROT</name>
<dbReference type="EMBL" id="LHZX01000228">
    <property type="protein sequence ID" value="KXV70411.1"/>
    <property type="molecule type" value="Genomic_DNA"/>
</dbReference>
<gene>
    <name evidence="1" type="ORF">AD951_02940</name>
</gene>
<dbReference type="Proteomes" id="UP000075377">
    <property type="component" value="Unassembled WGS sequence"/>
</dbReference>
<reference evidence="1 2" key="1">
    <citation type="submission" date="2015-06" db="EMBL/GenBank/DDBJ databases">
        <title>Improved classification and identification of acetic acid bacteria using matrix-assisted laser desorption/ionization time-of-flight mass spectrometry; Gluconobacter nephelii and Gluconobacter uchimurae are later heterotypic synonyms of Gluconobacter japonicus and Gluconobacter oxydans, respectively.</title>
        <authorList>
            <person name="Li L."/>
            <person name="Cleenwerck I."/>
            <person name="De Vuyst L."/>
            <person name="Vandamme P."/>
        </authorList>
    </citation>
    <scope>NUCLEOTIDE SEQUENCE [LARGE SCALE GENOMIC DNA]</scope>
    <source>
        <strain evidence="1 2">LMG 1699</strain>
    </source>
</reference>
<comment type="caution">
    <text evidence="1">The sequence shown here is derived from an EMBL/GenBank/DDBJ whole genome shotgun (WGS) entry which is preliminary data.</text>
</comment>
<dbReference type="AlphaFoldDB" id="A0A149UQZ6"/>
<accession>A0A149UQZ6</accession>
<proteinExistence type="predicted"/>